<keyword evidence="6" id="KW-0378">Hydrolase</keyword>
<dbReference type="SUPFAM" id="SSF55486">
    <property type="entry name" value="Metalloproteases ('zincins'), catalytic domain"/>
    <property type="match status" value="1"/>
</dbReference>
<protein>
    <submittedName>
        <fullName evidence="8">rRNA maturation RNase YbeY</fullName>
    </submittedName>
</protein>
<evidence type="ECO:0000256" key="3">
    <source>
        <dbReference type="ARBA" id="ARBA00022722"/>
    </source>
</evidence>
<dbReference type="Gene3D" id="3.40.390.30">
    <property type="entry name" value="Metalloproteases ('zincins'), catalytic domain"/>
    <property type="match status" value="1"/>
</dbReference>
<organism evidence="8 9">
    <name type="scientific">Candidatus Niyogibacteria bacterium CG10_big_fil_rev_8_21_14_0_10_42_19</name>
    <dbReference type="NCBI Taxonomy" id="1974725"/>
    <lineage>
        <taxon>Bacteria</taxon>
        <taxon>Candidatus Niyogiibacteriota</taxon>
    </lineage>
</organism>
<dbReference type="GO" id="GO:0004519">
    <property type="term" value="F:endonuclease activity"/>
    <property type="evidence" value="ECO:0007669"/>
    <property type="project" value="UniProtKB-KW"/>
</dbReference>
<evidence type="ECO:0000256" key="2">
    <source>
        <dbReference type="ARBA" id="ARBA00010875"/>
    </source>
</evidence>
<dbReference type="GO" id="GO:0004222">
    <property type="term" value="F:metalloendopeptidase activity"/>
    <property type="evidence" value="ECO:0007669"/>
    <property type="project" value="InterPro"/>
</dbReference>
<comment type="similarity">
    <text evidence="2">Belongs to the endoribonuclease YbeY family.</text>
</comment>
<dbReference type="InterPro" id="IPR023091">
    <property type="entry name" value="MetalPrtase_cat_dom_sf_prd"/>
</dbReference>
<evidence type="ECO:0000256" key="6">
    <source>
        <dbReference type="ARBA" id="ARBA00022801"/>
    </source>
</evidence>
<dbReference type="InterPro" id="IPR002036">
    <property type="entry name" value="YbeY"/>
</dbReference>
<dbReference type="AlphaFoldDB" id="A0A2H0THT9"/>
<sequence>MPFEITNKTRSDHGLRWEGIKDIILGKKYNLSLALVGDKEMARVRRLSKHKKEANVLSFIYGADSGEIILNMPRIRMEAKDLGVPYKERLLFLYVHSLLHLKGYNHKDAKQSRLMEKKEDYWVEEIGVL</sequence>
<proteinExistence type="inferred from homology"/>
<keyword evidence="4" id="KW-0479">Metal-binding</keyword>
<dbReference type="EMBL" id="PFCN01000012">
    <property type="protein sequence ID" value="PIR70544.1"/>
    <property type="molecule type" value="Genomic_DNA"/>
</dbReference>
<keyword evidence="5" id="KW-0255">Endonuclease</keyword>
<evidence type="ECO:0000313" key="9">
    <source>
        <dbReference type="Proteomes" id="UP000229383"/>
    </source>
</evidence>
<dbReference type="Pfam" id="PF02130">
    <property type="entry name" value="YbeY"/>
    <property type="match status" value="1"/>
</dbReference>
<dbReference type="GO" id="GO:0006364">
    <property type="term" value="P:rRNA processing"/>
    <property type="evidence" value="ECO:0007669"/>
    <property type="project" value="InterPro"/>
</dbReference>
<evidence type="ECO:0000256" key="1">
    <source>
        <dbReference type="ARBA" id="ARBA00001947"/>
    </source>
</evidence>
<gene>
    <name evidence="8" type="primary">ybeY</name>
    <name evidence="8" type="ORF">COU46_00810</name>
</gene>
<evidence type="ECO:0000313" key="8">
    <source>
        <dbReference type="EMBL" id="PIR70544.1"/>
    </source>
</evidence>
<dbReference type="GO" id="GO:0046872">
    <property type="term" value="F:metal ion binding"/>
    <property type="evidence" value="ECO:0007669"/>
    <property type="project" value="UniProtKB-KW"/>
</dbReference>
<evidence type="ECO:0000256" key="4">
    <source>
        <dbReference type="ARBA" id="ARBA00022723"/>
    </source>
</evidence>
<keyword evidence="3" id="KW-0540">Nuclease</keyword>
<keyword evidence="7" id="KW-0862">Zinc</keyword>
<dbReference type="NCBIfam" id="TIGR00043">
    <property type="entry name" value="rRNA maturation RNase YbeY"/>
    <property type="match status" value="1"/>
</dbReference>
<name>A0A2H0THT9_9BACT</name>
<evidence type="ECO:0000256" key="7">
    <source>
        <dbReference type="ARBA" id="ARBA00022833"/>
    </source>
</evidence>
<evidence type="ECO:0000256" key="5">
    <source>
        <dbReference type="ARBA" id="ARBA00022759"/>
    </source>
</evidence>
<dbReference type="Proteomes" id="UP000229383">
    <property type="component" value="Unassembled WGS sequence"/>
</dbReference>
<comment type="caution">
    <text evidence="8">The sequence shown here is derived from an EMBL/GenBank/DDBJ whole genome shotgun (WGS) entry which is preliminary data.</text>
</comment>
<comment type="cofactor">
    <cofactor evidence="1">
        <name>Zn(2+)</name>
        <dbReference type="ChEBI" id="CHEBI:29105"/>
    </cofactor>
</comment>
<reference evidence="9" key="1">
    <citation type="submission" date="2017-09" db="EMBL/GenBank/DDBJ databases">
        <title>Depth-based differentiation of microbial function through sediment-hosted aquifers and enrichment of novel symbionts in the deep terrestrial subsurface.</title>
        <authorList>
            <person name="Probst A.J."/>
            <person name="Ladd B."/>
            <person name="Jarett J.K."/>
            <person name="Geller-Mcgrath D.E."/>
            <person name="Sieber C.M.K."/>
            <person name="Emerson J.B."/>
            <person name="Anantharaman K."/>
            <person name="Thomas B.C."/>
            <person name="Malmstrom R."/>
            <person name="Stieglmeier M."/>
            <person name="Klingl A."/>
            <person name="Woyke T."/>
            <person name="Ryan C.M."/>
            <person name="Banfield J.F."/>
        </authorList>
    </citation>
    <scope>NUCLEOTIDE SEQUENCE [LARGE SCALE GENOMIC DNA]</scope>
</reference>
<accession>A0A2H0THT9</accession>